<keyword evidence="1" id="KW-0812">Transmembrane</keyword>
<keyword evidence="4" id="KW-1185">Reference proteome</keyword>
<protein>
    <recommendedName>
        <fullName evidence="2">NACHT domain-containing protein</fullName>
    </recommendedName>
</protein>
<evidence type="ECO:0000256" key="1">
    <source>
        <dbReference type="SAM" id="Phobius"/>
    </source>
</evidence>
<keyword evidence="1" id="KW-1133">Transmembrane helix</keyword>
<dbReference type="Gene3D" id="3.40.50.300">
    <property type="entry name" value="P-loop containing nucleotide triphosphate hydrolases"/>
    <property type="match status" value="1"/>
</dbReference>
<evidence type="ECO:0000313" key="4">
    <source>
        <dbReference type="Proteomes" id="UP000597444"/>
    </source>
</evidence>
<keyword evidence="1" id="KW-0472">Membrane</keyword>
<feature type="transmembrane region" description="Helical" evidence="1">
    <location>
        <begin position="834"/>
        <end position="854"/>
    </location>
</feature>
<organism evidence="3 4">
    <name type="scientific">Reticulibacter mediterranei</name>
    <dbReference type="NCBI Taxonomy" id="2778369"/>
    <lineage>
        <taxon>Bacteria</taxon>
        <taxon>Bacillati</taxon>
        <taxon>Chloroflexota</taxon>
        <taxon>Ktedonobacteria</taxon>
        <taxon>Ktedonobacterales</taxon>
        <taxon>Reticulibacteraceae</taxon>
        <taxon>Reticulibacter</taxon>
    </lineage>
</organism>
<gene>
    <name evidence="3" type="ORF">KSF_023500</name>
</gene>
<dbReference type="InterPro" id="IPR007111">
    <property type="entry name" value="NACHT_NTPase"/>
</dbReference>
<accession>A0A8J3MZV6</accession>
<evidence type="ECO:0000313" key="3">
    <source>
        <dbReference type="EMBL" id="GHO92302.1"/>
    </source>
</evidence>
<feature type="transmembrane region" description="Helical" evidence="1">
    <location>
        <begin position="875"/>
        <end position="892"/>
    </location>
</feature>
<feature type="domain" description="NACHT" evidence="2">
    <location>
        <begin position="271"/>
        <end position="435"/>
    </location>
</feature>
<dbReference type="Proteomes" id="UP000597444">
    <property type="component" value="Unassembled WGS sequence"/>
</dbReference>
<comment type="caution">
    <text evidence="3">The sequence shown here is derived from an EMBL/GenBank/DDBJ whole genome shotgun (WGS) entry which is preliminary data.</text>
</comment>
<dbReference type="RefSeq" id="WP_220203144.1">
    <property type="nucleotide sequence ID" value="NZ_BNJK01000001.1"/>
</dbReference>
<evidence type="ECO:0000259" key="2">
    <source>
        <dbReference type="Pfam" id="PF05729"/>
    </source>
</evidence>
<reference evidence="3" key="1">
    <citation type="submission" date="2020-10" db="EMBL/GenBank/DDBJ databases">
        <title>Taxonomic study of unclassified bacteria belonging to the class Ktedonobacteria.</title>
        <authorList>
            <person name="Yabe S."/>
            <person name="Wang C.M."/>
            <person name="Zheng Y."/>
            <person name="Sakai Y."/>
            <person name="Cavaletti L."/>
            <person name="Monciardini P."/>
            <person name="Donadio S."/>
        </authorList>
    </citation>
    <scope>NUCLEOTIDE SEQUENCE</scope>
    <source>
        <strain evidence="3">ID150040</strain>
    </source>
</reference>
<dbReference type="PANTHER" id="PTHR46844">
    <property type="entry name" value="SLR5058 PROTEIN"/>
    <property type="match status" value="1"/>
</dbReference>
<dbReference type="Pfam" id="PF05729">
    <property type="entry name" value="NACHT"/>
    <property type="match status" value="1"/>
</dbReference>
<name>A0A8J3MZV6_9CHLR</name>
<dbReference type="PANTHER" id="PTHR46844:SF1">
    <property type="entry name" value="SLR5058 PROTEIN"/>
    <property type="match status" value="1"/>
</dbReference>
<proteinExistence type="predicted"/>
<dbReference type="EMBL" id="BNJK01000001">
    <property type="protein sequence ID" value="GHO92302.1"/>
    <property type="molecule type" value="Genomic_DNA"/>
</dbReference>
<dbReference type="AlphaFoldDB" id="A0A8J3MZV6"/>
<dbReference type="InterPro" id="IPR027417">
    <property type="entry name" value="P-loop_NTPase"/>
</dbReference>
<sequence length="1014" mass="116634">MDIDPNTLSVLLGVLTNALTSLIAITGKEAGKQLIGKDFLQKWEQEKTALEPILRNAVCTVANDVSWEDEGEEIIALFLRSPEVEEIVRQIYATYVLFSNNEYQESQQTLQQIFAILFTRFITDYPASIALTPEKTTEAANYLFEALLKSCNVALRVATEQGILAAHEALSVFRHNVLHSEVASIQKKLDFFISQQSLDMPAIYDFEKRYRMQVSQRHGYIKPPNFDSARQLPIDDLYVSPNFAVVSSKRQDVENERLTFQAFLTGIYRAVLLGNPGGGKSTFTLKVCHDIAAYYSERLFAGREQLTPILVVLRNYGAEKKEHRCSIREYIETEVEATYQLPPAPDGALEYLLVNGSALVIFDGLDELLETSYRQEIRDDVQSFCNLYPAVPVLVTSREVGYEQAPLDEHLFEVFRLDSFNNEQVNEYVQKWFAAADVGVTQKEQQQKIDAFLEESENLTDLRSNPLMLALMCNIYRGENYLPRNRPDVYDKCATMLFERWDKSRNIRVALPFETHIRPTMMYLASWIYADEGLRSGVSERRLIAKAAEYLQRKRFDDPDEAERAAREFIEFCRGRAWVFTDTGTEKDGESLYQFTHQTFLEYFTAWYLVRNHSTPAALLTVLAPRIAKREWDVVSQLAFQILNRNSENAGDKLLSALIKRAGKAKGNAYWNLLSFAIRCLGFMVPAPEVTREIITACMRSVVVEGTLQMENDRESKRRFVGNDILREVRLIAYENQTIVINAIYRLFMQVLEGKDQIKMCVILEICQSLEQGAPEEWGKLVENILDLCSDKLELVLSHSLFLCYYMLWNEKINIDKLIQLHGINSLFTKTITGVYGMIIYISIMDAVMNYILYTIYDEFDVEGKRIATDILKRLGSVFISSLPINFMNLYHAVQDQARKWVNLSPLENDNVMWIVDADALWGLFTTFALLLELCNSSDLPPILNVIKQAPHPFYNLIHYIFLARFESIPAEEVQAEMDARGFSSEQQQFIRQWVRHEKNFIEWQQEEQDVSEG</sequence>
<dbReference type="SUPFAM" id="SSF52540">
    <property type="entry name" value="P-loop containing nucleoside triphosphate hydrolases"/>
    <property type="match status" value="1"/>
</dbReference>